<feature type="compositionally biased region" description="Basic and acidic residues" evidence="1">
    <location>
        <begin position="15"/>
        <end position="30"/>
    </location>
</feature>
<organism evidence="2 3">
    <name type="scientific">Bimuria novae-zelandiae CBS 107.79</name>
    <dbReference type="NCBI Taxonomy" id="1447943"/>
    <lineage>
        <taxon>Eukaryota</taxon>
        <taxon>Fungi</taxon>
        <taxon>Dikarya</taxon>
        <taxon>Ascomycota</taxon>
        <taxon>Pezizomycotina</taxon>
        <taxon>Dothideomycetes</taxon>
        <taxon>Pleosporomycetidae</taxon>
        <taxon>Pleosporales</taxon>
        <taxon>Massarineae</taxon>
        <taxon>Didymosphaeriaceae</taxon>
        <taxon>Bimuria</taxon>
    </lineage>
</organism>
<sequence length="122" mass="12534">MSEYKNADLNKIAEQAERDLNSDAAKKGHAESLSAHESGVDAGVERKFPGAQVTYGSAASGAGNNRDIPLEEGGDVNPKTGQLYKAGDFAHGGVGAPEVNDETSAKTHGGSSSSSINYRPGT</sequence>
<evidence type="ECO:0000256" key="1">
    <source>
        <dbReference type="SAM" id="MobiDB-lite"/>
    </source>
</evidence>
<evidence type="ECO:0000313" key="2">
    <source>
        <dbReference type="EMBL" id="KAF1972751.1"/>
    </source>
</evidence>
<keyword evidence="3" id="KW-1185">Reference proteome</keyword>
<reference evidence="2" key="1">
    <citation type="journal article" date="2020" name="Stud. Mycol.">
        <title>101 Dothideomycetes genomes: a test case for predicting lifestyles and emergence of pathogens.</title>
        <authorList>
            <person name="Haridas S."/>
            <person name="Albert R."/>
            <person name="Binder M."/>
            <person name="Bloem J."/>
            <person name="Labutti K."/>
            <person name="Salamov A."/>
            <person name="Andreopoulos B."/>
            <person name="Baker S."/>
            <person name="Barry K."/>
            <person name="Bills G."/>
            <person name="Bluhm B."/>
            <person name="Cannon C."/>
            <person name="Castanera R."/>
            <person name="Culley D."/>
            <person name="Daum C."/>
            <person name="Ezra D."/>
            <person name="Gonzalez J."/>
            <person name="Henrissat B."/>
            <person name="Kuo A."/>
            <person name="Liang C."/>
            <person name="Lipzen A."/>
            <person name="Lutzoni F."/>
            <person name="Magnuson J."/>
            <person name="Mondo S."/>
            <person name="Nolan M."/>
            <person name="Ohm R."/>
            <person name="Pangilinan J."/>
            <person name="Park H.-J."/>
            <person name="Ramirez L."/>
            <person name="Alfaro M."/>
            <person name="Sun H."/>
            <person name="Tritt A."/>
            <person name="Yoshinaga Y."/>
            <person name="Zwiers L.-H."/>
            <person name="Turgeon B."/>
            <person name="Goodwin S."/>
            <person name="Spatafora J."/>
            <person name="Crous P."/>
            <person name="Grigoriev I."/>
        </authorList>
    </citation>
    <scope>NUCLEOTIDE SEQUENCE</scope>
    <source>
        <strain evidence="2">CBS 107.79</strain>
    </source>
</reference>
<gene>
    <name evidence="2" type="ORF">BU23DRAFT_554928</name>
</gene>
<protein>
    <submittedName>
        <fullName evidence="2">Uncharacterized protein</fullName>
    </submittedName>
</protein>
<dbReference type="EMBL" id="ML976685">
    <property type="protein sequence ID" value="KAF1972751.1"/>
    <property type="molecule type" value="Genomic_DNA"/>
</dbReference>
<evidence type="ECO:0000313" key="3">
    <source>
        <dbReference type="Proteomes" id="UP000800036"/>
    </source>
</evidence>
<feature type="region of interest" description="Disordered" evidence="1">
    <location>
        <begin position="15"/>
        <end position="122"/>
    </location>
</feature>
<name>A0A6A5V6B1_9PLEO</name>
<dbReference type="Proteomes" id="UP000800036">
    <property type="component" value="Unassembled WGS sequence"/>
</dbReference>
<accession>A0A6A5V6B1</accession>
<dbReference type="AlphaFoldDB" id="A0A6A5V6B1"/>
<dbReference type="OrthoDB" id="3359339at2759"/>
<proteinExistence type="predicted"/>